<reference evidence="1" key="2">
    <citation type="submission" date="2025-09" db="UniProtKB">
        <authorList>
            <consortium name="Ensembl"/>
        </authorList>
    </citation>
    <scope>IDENTIFICATION</scope>
</reference>
<accession>A0A8C4IJJ8</accession>
<evidence type="ECO:0000313" key="2">
    <source>
        <dbReference type="Proteomes" id="UP000694389"/>
    </source>
</evidence>
<proteinExistence type="predicted"/>
<dbReference type="AlphaFoldDB" id="A0A8C4IJJ8"/>
<name>A0A8C4IJJ8_DICLA</name>
<dbReference type="Proteomes" id="UP000694389">
    <property type="component" value="Unassembled WGS sequence"/>
</dbReference>
<evidence type="ECO:0000313" key="1">
    <source>
        <dbReference type="Ensembl" id="ENSDLAP00005057412.2"/>
    </source>
</evidence>
<protein>
    <submittedName>
        <fullName evidence="1">Uncharacterized protein</fullName>
    </submittedName>
</protein>
<sequence>MAVQHDRLHGRGSSAWLILRHTPINHSMLLFRFESSLSITGTALLWFKSYSPIVTSSLVSTNSTLVPLIFILYAPHFGHIIPHHALYFHCNADVTALHLHQIHHCLHLLHPYKLNNNKSGILIIGSKSLIKSFFSLCIYVLHSKPIFLNYTLNSGVSLLGTSTVVKTEQLNKIRPA</sequence>
<dbReference type="Ensembl" id="ENSDLAT00005060893.2">
    <property type="protein sequence ID" value="ENSDLAP00005057412.2"/>
    <property type="gene ID" value="ENSDLAG00005024343.2"/>
</dbReference>
<keyword evidence="2" id="KW-1185">Reference proteome</keyword>
<reference evidence="1" key="1">
    <citation type="submission" date="2025-08" db="UniProtKB">
        <authorList>
            <consortium name="Ensembl"/>
        </authorList>
    </citation>
    <scope>IDENTIFICATION</scope>
</reference>
<organism evidence="1 2">
    <name type="scientific">Dicentrarchus labrax</name>
    <name type="common">European seabass</name>
    <name type="synonym">Morone labrax</name>
    <dbReference type="NCBI Taxonomy" id="13489"/>
    <lineage>
        <taxon>Eukaryota</taxon>
        <taxon>Metazoa</taxon>
        <taxon>Chordata</taxon>
        <taxon>Craniata</taxon>
        <taxon>Vertebrata</taxon>
        <taxon>Euteleostomi</taxon>
        <taxon>Actinopterygii</taxon>
        <taxon>Neopterygii</taxon>
        <taxon>Teleostei</taxon>
        <taxon>Neoteleostei</taxon>
        <taxon>Acanthomorphata</taxon>
        <taxon>Eupercaria</taxon>
        <taxon>Moronidae</taxon>
        <taxon>Dicentrarchus</taxon>
    </lineage>
</organism>